<dbReference type="EMBL" id="JBGBPQ010000024">
    <property type="protein sequence ID" value="KAL1499963.1"/>
    <property type="molecule type" value="Genomic_DNA"/>
</dbReference>
<organism evidence="3 4">
    <name type="scientific">Prymnesium parvum</name>
    <name type="common">Toxic golden alga</name>
    <dbReference type="NCBI Taxonomy" id="97485"/>
    <lineage>
        <taxon>Eukaryota</taxon>
        <taxon>Haptista</taxon>
        <taxon>Haptophyta</taxon>
        <taxon>Prymnesiophyceae</taxon>
        <taxon>Prymnesiales</taxon>
        <taxon>Prymnesiaceae</taxon>
        <taxon>Prymnesium</taxon>
    </lineage>
</organism>
<dbReference type="Gene3D" id="1.20.5.340">
    <property type="match status" value="1"/>
</dbReference>
<keyword evidence="4" id="KW-1185">Reference proteome</keyword>
<name>A0AB34ILY2_PRYPA</name>
<reference evidence="3 4" key="1">
    <citation type="journal article" date="2024" name="Science">
        <title>Giant polyketide synthase enzymes in the biosynthesis of giant marine polyether toxins.</title>
        <authorList>
            <person name="Fallon T.R."/>
            <person name="Shende V.V."/>
            <person name="Wierzbicki I.H."/>
            <person name="Pendleton A.L."/>
            <person name="Watervoot N.F."/>
            <person name="Auber R.P."/>
            <person name="Gonzalez D.J."/>
            <person name="Wisecaver J.H."/>
            <person name="Moore B.S."/>
        </authorList>
    </citation>
    <scope>NUCLEOTIDE SEQUENCE [LARGE SCALE GENOMIC DNA]</scope>
    <source>
        <strain evidence="3 4">12B1</strain>
    </source>
</reference>
<accession>A0AB34ILY2</accession>
<feature type="region of interest" description="Disordered" evidence="2">
    <location>
        <begin position="908"/>
        <end position="938"/>
    </location>
</feature>
<protein>
    <submittedName>
        <fullName evidence="3">Uncharacterized protein</fullName>
    </submittedName>
</protein>
<evidence type="ECO:0000313" key="4">
    <source>
        <dbReference type="Proteomes" id="UP001515480"/>
    </source>
</evidence>
<dbReference type="Gene3D" id="1.10.287.1490">
    <property type="match status" value="1"/>
</dbReference>
<feature type="compositionally biased region" description="Basic and acidic residues" evidence="2">
    <location>
        <begin position="922"/>
        <end position="932"/>
    </location>
</feature>
<feature type="coiled-coil region" evidence="1">
    <location>
        <begin position="84"/>
        <end position="115"/>
    </location>
</feature>
<dbReference type="SUPFAM" id="SSF57997">
    <property type="entry name" value="Tropomyosin"/>
    <property type="match status" value="1"/>
</dbReference>
<evidence type="ECO:0000256" key="1">
    <source>
        <dbReference type="SAM" id="Coils"/>
    </source>
</evidence>
<feature type="region of interest" description="Disordered" evidence="2">
    <location>
        <begin position="278"/>
        <end position="299"/>
    </location>
</feature>
<proteinExistence type="predicted"/>
<evidence type="ECO:0000313" key="3">
    <source>
        <dbReference type="EMBL" id="KAL1499963.1"/>
    </source>
</evidence>
<feature type="compositionally biased region" description="Polar residues" evidence="2">
    <location>
        <begin position="586"/>
        <end position="596"/>
    </location>
</feature>
<gene>
    <name evidence="3" type="ORF">AB1Y20_012643</name>
</gene>
<comment type="caution">
    <text evidence="3">The sequence shown here is derived from an EMBL/GenBank/DDBJ whole genome shotgun (WGS) entry which is preliminary data.</text>
</comment>
<feature type="coiled-coil region" evidence="1">
    <location>
        <begin position="452"/>
        <end position="490"/>
    </location>
</feature>
<sequence length="1106" mass="123147">MASAAKCAAPTQALGAERLAEEQVMRTRVATLQQQLSEALESGAKAMDDLSKEQHRCSDLEARLVDRSELDEFRKELAKQMGVVAKQQGQLEALMAEANQERRNAEQAREREKLVAAAKDSAEKSFNEALLAERELALRFQQEATESAALLQAKRQEYREQLDVANVRQRELEEELEHQEKRAGDLRETLSKAVADADASERKLLEQLEEREATINALMRTAVELQAKQELTQEETRKQQATAQMLAEGLAYEQNQLKDAQEQIEKFAATLAQQLEKGDEFEEQRQAASERASKMEQSMASLMKSLLSSRRDKEQTEGLLANAVADVKASCARRVAQVVAEAAEARAVLEERVRVAEAALADARAELKQQGSPSKSERATPLPTHETPPRSRYSTRPALTPGDTEESMAMPPQGSSRKASYGSDSADTSRLAANVMAAGATAQVSSAIADALAAAESARVDAVARAEEAEAAWERERERADEAMAALKAVDRARSIESLHAGSGALHPEDSALLMQQVEARASTADEFVERVTAWQATADEQAFTSRNSIATVEIAQLRADLQELKEENTALSERLRSRPLSSPSKGNEIQPSSEARSSEDSHPEVLYNLKVRIDELEERLAMREEEVARLLKEKVGIEEEKAEIEGRLAARSVDMKARKADMELLQEEKGALQEEVGKLEERLTAREAELRSRKTGQARLEEENGELKERLTARETENQRLQREKGALQERLSAQHVDPEQVQQLQKELRELSDENAALQDRLAVFASSVETSRQETASTEMTLKQREAEITRLKASLRETEELKQTAAKHEETAAKLEAARAELQAARGEQVRLQEELDAQLMRDGRRKGLPSDAEMPARLQVSRRVRDLEERLAAAELESEISESVLARELANVERSLSRLHAVTNGAHSASSSRSRAHFADSHEEGAPKLDTPAIGPRAFERWHRPEPERGEHRAWTERQSTNELEVTVEGVIRRIRYVESQLEDANRRATDACSRAQASEHRARNCEAALESLKAQFAQLDYKRGQLAMSLDTSLRQLGSAHNALREKEDALSRMRHRAPHTDEHPGLLHDLALLQLKLHGNAGPLLTCHGSNLPPMYPPR</sequence>
<evidence type="ECO:0000256" key="2">
    <source>
        <dbReference type="SAM" id="MobiDB-lite"/>
    </source>
</evidence>
<dbReference type="AlphaFoldDB" id="A0AB34ILY2"/>
<feature type="region of interest" description="Disordered" evidence="2">
    <location>
        <begin position="569"/>
        <end position="603"/>
    </location>
</feature>
<dbReference type="Proteomes" id="UP001515480">
    <property type="component" value="Unassembled WGS sequence"/>
</dbReference>
<keyword evidence="1" id="KW-0175">Coiled coil</keyword>
<feature type="region of interest" description="Disordered" evidence="2">
    <location>
        <begin position="688"/>
        <end position="707"/>
    </location>
</feature>
<feature type="region of interest" description="Disordered" evidence="2">
    <location>
        <begin position="364"/>
        <end position="427"/>
    </location>
</feature>
<feature type="compositionally biased region" description="Polar residues" evidence="2">
    <location>
        <begin position="413"/>
        <end position="427"/>
    </location>
</feature>